<dbReference type="EMBL" id="ML978257">
    <property type="protein sequence ID" value="KAF2025786.1"/>
    <property type="molecule type" value="Genomic_DNA"/>
</dbReference>
<gene>
    <name evidence="1" type="ORF">EK21DRAFT_116493</name>
</gene>
<dbReference type="Proteomes" id="UP000799777">
    <property type="component" value="Unassembled WGS sequence"/>
</dbReference>
<reference evidence="1" key="1">
    <citation type="journal article" date="2020" name="Stud. Mycol.">
        <title>101 Dothideomycetes genomes: a test case for predicting lifestyles and emergence of pathogens.</title>
        <authorList>
            <person name="Haridas S."/>
            <person name="Albert R."/>
            <person name="Binder M."/>
            <person name="Bloem J."/>
            <person name="Labutti K."/>
            <person name="Salamov A."/>
            <person name="Andreopoulos B."/>
            <person name="Baker S."/>
            <person name="Barry K."/>
            <person name="Bills G."/>
            <person name="Bluhm B."/>
            <person name="Cannon C."/>
            <person name="Castanera R."/>
            <person name="Culley D."/>
            <person name="Daum C."/>
            <person name="Ezra D."/>
            <person name="Gonzalez J."/>
            <person name="Henrissat B."/>
            <person name="Kuo A."/>
            <person name="Liang C."/>
            <person name="Lipzen A."/>
            <person name="Lutzoni F."/>
            <person name="Magnuson J."/>
            <person name="Mondo S."/>
            <person name="Nolan M."/>
            <person name="Ohm R."/>
            <person name="Pangilinan J."/>
            <person name="Park H.-J."/>
            <person name="Ramirez L."/>
            <person name="Alfaro M."/>
            <person name="Sun H."/>
            <person name="Tritt A."/>
            <person name="Yoshinaga Y."/>
            <person name="Zwiers L.-H."/>
            <person name="Turgeon B."/>
            <person name="Goodwin S."/>
            <person name="Spatafora J."/>
            <person name="Crous P."/>
            <person name="Grigoriev I."/>
        </authorList>
    </citation>
    <scope>NUCLEOTIDE SEQUENCE</scope>
    <source>
        <strain evidence="1">CBS 110217</strain>
    </source>
</reference>
<sequence>MALFTYIARAVGLAGPEPEPEPDTALLAPNDSDFVDLGRSDVVPVAPLLEPDDSDFINVPIDSSEEVAFRVDNVKVKEPKSVDILVGIFLARPFDGMEQVLQDGFSILLQCHVTLANSERSLAESCAACMRSLRDIRPAFAVAFFKVISLLSTCTKWPLYDAHMVDKEQAYSISGVVRILIAGPMAYLNRPGRMEKRMDDFGKAWVANHSKDDQEALVCFVGEFRLWSQKVYLRHIDKTALAKRSTVKKVEPTATET</sequence>
<protein>
    <submittedName>
        <fullName evidence="1">Uncharacterized protein</fullName>
    </submittedName>
</protein>
<evidence type="ECO:0000313" key="1">
    <source>
        <dbReference type="EMBL" id="KAF2025786.1"/>
    </source>
</evidence>
<accession>A0A9P4LGL3</accession>
<comment type="caution">
    <text evidence="1">The sequence shown here is derived from an EMBL/GenBank/DDBJ whole genome shotgun (WGS) entry which is preliminary data.</text>
</comment>
<proteinExistence type="predicted"/>
<organism evidence="1 2">
    <name type="scientific">Setomelanomma holmii</name>
    <dbReference type="NCBI Taxonomy" id="210430"/>
    <lineage>
        <taxon>Eukaryota</taxon>
        <taxon>Fungi</taxon>
        <taxon>Dikarya</taxon>
        <taxon>Ascomycota</taxon>
        <taxon>Pezizomycotina</taxon>
        <taxon>Dothideomycetes</taxon>
        <taxon>Pleosporomycetidae</taxon>
        <taxon>Pleosporales</taxon>
        <taxon>Pleosporineae</taxon>
        <taxon>Phaeosphaeriaceae</taxon>
        <taxon>Setomelanomma</taxon>
    </lineage>
</organism>
<dbReference type="AlphaFoldDB" id="A0A9P4LGL3"/>
<evidence type="ECO:0000313" key="2">
    <source>
        <dbReference type="Proteomes" id="UP000799777"/>
    </source>
</evidence>
<keyword evidence="2" id="KW-1185">Reference proteome</keyword>
<name>A0A9P4LGL3_9PLEO</name>